<gene>
    <name evidence="1" type="ORF">LCGC14_0422660</name>
</gene>
<reference evidence="1" key="1">
    <citation type="journal article" date="2015" name="Nature">
        <title>Complex archaea that bridge the gap between prokaryotes and eukaryotes.</title>
        <authorList>
            <person name="Spang A."/>
            <person name="Saw J.H."/>
            <person name="Jorgensen S.L."/>
            <person name="Zaremba-Niedzwiedzka K."/>
            <person name="Martijn J."/>
            <person name="Lind A.E."/>
            <person name="van Eijk R."/>
            <person name="Schleper C."/>
            <person name="Guy L."/>
            <person name="Ettema T.J."/>
        </authorList>
    </citation>
    <scope>NUCLEOTIDE SEQUENCE</scope>
</reference>
<dbReference type="EMBL" id="LAZR01000387">
    <property type="protein sequence ID" value="KKN71223.1"/>
    <property type="molecule type" value="Genomic_DNA"/>
</dbReference>
<comment type="caution">
    <text evidence="1">The sequence shown here is derived from an EMBL/GenBank/DDBJ whole genome shotgun (WGS) entry which is preliminary data.</text>
</comment>
<organism evidence="1">
    <name type="scientific">marine sediment metagenome</name>
    <dbReference type="NCBI Taxonomy" id="412755"/>
    <lineage>
        <taxon>unclassified sequences</taxon>
        <taxon>metagenomes</taxon>
        <taxon>ecological metagenomes</taxon>
    </lineage>
</organism>
<name>A0A0F9VZI5_9ZZZZ</name>
<proteinExistence type="predicted"/>
<sequence>MKRKRLFQISWRGWHLSPLFIIGRYTLHFTNGIVLGYDNAVWLVVYLGWLIISVDNCYNRGDAIDETDICNYTHIWVIKYAK</sequence>
<protein>
    <submittedName>
        <fullName evidence="1">Uncharacterized protein</fullName>
    </submittedName>
</protein>
<dbReference type="AlphaFoldDB" id="A0A0F9VZI5"/>
<accession>A0A0F9VZI5</accession>
<evidence type="ECO:0000313" key="1">
    <source>
        <dbReference type="EMBL" id="KKN71223.1"/>
    </source>
</evidence>